<keyword evidence="3" id="KW-0808">Transferase</keyword>
<dbReference type="InterPro" id="IPR012337">
    <property type="entry name" value="RNaseH-like_sf"/>
</dbReference>
<dbReference type="GO" id="GO:0006508">
    <property type="term" value="P:proteolysis"/>
    <property type="evidence" value="ECO:0007669"/>
    <property type="project" value="UniProtKB-KW"/>
</dbReference>
<dbReference type="FunFam" id="3.30.70.270:FF:000020">
    <property type="entry name" value="Transposon Tf2-6 polyprotein-like Protein"/>
    <property type="match status" value="1"/>
</dbReference>
<dbReference type="PROSITE" id="PS50175">
    <property type="entry name" value="ASP_PROT_RETROV"/>
    <property type="match status" value="1"/>
</dbReference>
<dbReference type="InterPro" id="IPR000477">
    <property type="entry name" value="RT_dom"/>
</dbReference>
<dbReference type="SUPFAM" id="SSF53098">
    <property type="entry name" value="Ribonuclease H-like"/>
    <property type="match status" value="1"/>
</dbReference>
<feature type="region of interest" description="Disordered" evidence="9">
    <location>
        <begin position="331"/>
        <end position="352"/>
    </location>
</feature>
<dbReference type="PANTHER" id="PTHR37984:SF5">
    <property type="entry name" value="PROTEIN NYNRIN-LIKE"/>
    <property type="match status" value="1"/>
</dbReference>
<dbReference type="InterPro" id="IPR041588">
    <property type="entry name" value="Integrase_H2C2"/>
</dbReference>
<dbReference type="CDD" id="cd00303">
    <property type="entry name" value="retropepsin_like"/>
    <property type="match status" value="1"/>
</dbReference>
<feature type="domain" description="Integrase catalytic" evidence="13">
    <location>
        <begin position="1347"/>
        <end position="1511"/>
    </location>
</feature>
<dbReference type="GO" id="GO:0004519">
    <property type="term" value="F:endonuclease activity"/>
    <property type="evidence" value="ECO:0007669"/>
    <property type="project" value="UniProtKB-KW"/>
</dbReference>
<feature type="compositionally biased region" description="Polar residues" evidence="9">
    <location>
        <begin position="1681"/>
        <end position="1693"/>
    </location>
</feature>
<dbReference type="Pfam" id="PF17921">
    <property type="entry name" value="Integrase_H2C2"/>
    <property type="match status" value="1"/>
</dbReference>
<dbReference type="InterPro" id="IPR001995">
    <property type="entry name" value="Peptidase_A2_cat"/>
</dbReference>
<dbReference type="PROSITE" id="PS50013">
    <property type="entry name" value="CHROMO_2"/>
    <property type="match status" value="1"/>
</dbReference>
<dbReference type="InterPro" id="IPR001584">
    <property type="entry name" value="Integrase_cat-core"/>
</dbReference>
<dbReference type="PANTHER" id="PTHR37984">
    <property type="entry name" value="PROTEIN CBG26694"/>
    <property type="match status" value="1"/>
</dbReference>
<evidence type="ECO:0000256" key="7">
    <source>
        <dbReference type="ARBA" id="ARBA00022801"/>
    </source>
</evidence>
<feature type="domain" description="Reverse transcriptase" evidence="12">
    <location>
        <begin position="774"/>
        <end position="955"/>
    </location>
</feature>
<dbReference type="Gene3D" id="2.40.70.10">
    <property type="entry name" value="Acid Proteases"/>
    <property type="match status" value="1"/>
</dbReference>
<keyword evidence="2" id="KW-0645">Protease</keyword>
<proteinExistence type="predicted"/>
<keyword evidence="7" id="KW-0378">Hydrolase</keyword>
<dbReference type="GO" id="GO:0004190">
    <property type="term" value="F:aspartic-type endopeptidase activity"/>
    <property type="evidence" value="ECO:0007669"/>
    <property type="project" value="InterPro"/>
</dbReference>
<gene>
    <name evidence="14" type="ORF">MEDL_12195</name>
</gene>
<evidence type="ECO:0000256" key="4">
    <source>
        <dbReference type="ARBA" id="ARBA00022695"/>
    </source>
</evidence>
<dbReference type="InterPro" id="IPR021109">
    <property type="entry name" value="Peptidase_aspartic_dom_sf"/>
</dbReference>
<keyword evidence="4" id="KW-0548">Nucleotidyltransferase</keyword>
<dbReference type="CDD" id="cd09274">
    <property type="entry name" value="RNase_HI_RT_Ty3"/>
    <property type="match status" value="1"/>
</dbReference>
<dbReference type="Pfam" id="PF00078">
    <property type="entry name" value="RVT_1"/>
    <property type="match status" value="1"/>
</dbReference>
<reference evidence="14" key="1">
    <citation type="submission" date="2021-03" db="EMBL/GenBank/DDBJ databases">
        <authorList>
            <person name="Bekaert M."/>
        </authorList>
    </citation>
    <scope>NUCLEOTIDE SEQUENCE</scope>
</reference>
<dbReference type="InterPro" id="IPR050951">
    <property type="entry name" value="Retrovirus_Pol_polyprotein"/>
</dbReference>
<dbReference type="Pfam" id="PF17917">
    <property type="entry name" value="RT_RNaseH"/>
    <property type="match status" value="1"/>
</dbReference>
<dbReference type="Gene3D" id="1.10.340.70">
    <property type="match status" value="1"/>
</dbReference>
<evidence type="ECO:0000256" key="3">
    <source>
        <dbReference type="ARBA" id="ARBA00022679"/>
    </source>
</evidence>
<dbReference type="Gene3D" id="3.10.10.10">
    <property type="entry name" value="HIV Type 1 Reverse Transcriptase, subunit A, domain 1"/>
    <property type="match status" value="1"/>
</dbReference>
<dbReference type="Gene3D" id="2.30.30.850">
    <property type="match status" value="1"/>
</dbReference>
<dbReference type="SUPFAM" id="SSF50630">
    <property type="entry name" value="Acid proteases"/>
    <property type="match status" value="1"/>
</dbReference>
<keyword evidence="5" id="KW-0540">Nuclease</keyword>
<keyword evidence="8" id="KW-0695">RNA-directed DNA polymerase</keyword>
<comment type="caution">
    <text evidence="14">The sequence shown here is derived from an EMBL/GenBank/DDBJ whole genome shotgun (WGS) entry which is preliminary data.</text>
</comment>
<organism evidence="14 15">
    <name type="scientific">Mytilus edulis</name>
    <name type="common">Blue mussel</name>
    <dbReference type="NCBI Taxonomy" id="6550"/>
    <lineage>
        <taxon>Eukaryota</taxon>
        <taxon>Metazoa</taxon>
        <taxon>Spiralia</taxon>
        <taxon>Lophotrochozoa</taxon>
        <taxon>Mollusca</taxon>
        <taxon>Bivalvia</taxon>
        <taxon>Autobranchia</taxon>
        <taxon>Pteriomorphia</taxon>
        <taxon>Mytilida</taxon>
        <taxon>Mytiloidea</taxon>
        <taxon>Mytilidae</taxon>
        <taxon>Mytilinae</taxon>
        <taxon>Mytilus</taxon>
    </lineage>
</organism>
<dbReference type="OrthoDB" id="6223232at2759"/>
<protein>
    <recommendedName>
        <fullName evidence="1">RNA-directed DNA polymerase</fullName>
        <ecNumber evidence="1">2.7.7.49</ecNumber>
    </recommendedName>
</protein>
<dbReference type="Gene3D" id="3.30.70.270">
    <property type="match status" value="2"/>
</dbReference>
<feature type="region of interest" description="Disordered" evidence="9">
    <location>
        <begin position="1"/>
        <end position="22"/>
    </location>
</feature>
<dbReference type="Pfam" id="PF13650">
    <property type="entry name" value="Asp_protease_2"/>
    <property type="match status" value="1"/>
</dbReference>
<evidence type="ECO:0000259" key="12">
    <source>
        <dbReference type="PROSITE" id="PS50878"/>
    </source>
</evidence>
<dbReference type="InterPro" id="IPR043128">
    <property type="entry name" value="Rev_trsase/Diguanyl_cyclase"/>
</dbReference>
<evidence type="ECO:0000256" key="6">
    <source>
        <dbReference type="ARBA" id="ARBA00022759"/>
    </source>
</evidence>
<evidence type="ECO:0000256" key="2">
    <source>
        <dbReference type="ARBA" id="ARBA00022670"/>
    </source>
</evidence>
<feature type="domain" description="Peptidase A2" evidence="11">
    <location>
        <begin position="468"/>
        <end position="549"/>
    </location>
</feature>
<dbReference type="PROSITE" id="PS50994">
    <property type="entry name" value="INTEGRASE"/>
    <property type="match status" value="1"/>
</dbReference>
<sequence>MYSNGKKPQKPGKTPSNYSHHRQIQEKLDSAFDNLDIFDKTDNVVTFKTDKPSSYPVEDCDNNTTIPYDDQLFLQSSPIHQGSSNHFLSSWTGYPVAPTHITPLRPSIIRRPTIPSSFNTRPPPPTTSLQTPQHFSLIYPSLQTSTPSASSSATSISTGHTVTSTISTAVSTSIPASTTTTSTGSTTTTTSTGSAIGTVTGQITTAPTSSTSTISSDRFKDKQHLLDITILQTHQGRNESVLDFLSRLLKLATNRNISDDILLAVAMNGLKADLKTIVMTKEPKNIEEFRHAATLAEKAIDSNVNSVNSMNQTVLNEIHSLKEHIQSINVNSTSPDTTQHQSYQPSQSYQPPQHSVYVQQPIYHTPRTPYHTMYPSNRYRAPQPQHQRQRFNRMPPRYPVNQNFRQPFRYQNQPQAPSDRCPYCNGRTKFNQVKHNCSTHENSKSQSKEFVTDMHQCLIPVNFGGIHIKALLDTGSTISAINEKTFLKTKFANTRLLHSDIKQIVGAGGATYPVKGQINLNFTISGVVLSQKFYIIPALRHSMILGTDFCKEKSVCLNWNTNKLSLIRDSVTINVVRVTPGYARVYWKSTIPPNTIMNVCVRLSQALPQQNYLLEPFKNLKYNFLTARCLIKNRNNKCYLQVLNPTNEVITLKSGLILATLNEVDQGNIFTLDEDKSTNKSTSTYMNSVQPQSSQADIQFDLSKADLTDQQKQQLRSFLTQNRNVFATNLQELGKTDVYKHKINTGNAPPVKSRPYRTSPAAKQEIQRQVEELLKHDIIEPSTSEYSSPIVLVKKKDNTWRLCIDFRSLNKQSILQQHPLPRLDDVFDAIGQSNAKIYSRLDLTTAYYQMPMDEHSKHKTAFITHDNLYQFKRMPYGLNNACQSFQSLMTQVLRGLTWKHCLVYVDDVIIWSKDFESHLQHLDLIFQRLKQANLKLRPNKCDFAQSEILYLGHIISKEGIKVDTSKTKAVETFPIPNNQHDVRSFLGLCNYYRKFVKGYAKIASPLNRLLTKDTPFKWTTDCQNAFDTLKESLTSTPVLNFPDFNKPFIVSCDASGSAIGYILSQVGDDEKEHVIGYGGRALSPAEKNYTVTEQEMLALVSAVAYFHVYLATNKFTIYTDHKALTWLQTIKHTNSRLIRWALKLQEYKFDVIHRLGSRNQHCDALSRRDYEKQSESTQVLTEITFIYPGETLEQVTKSEEKVPIFSVQDISSLQKQCPYFGPIISFLQDGTLPNDKKRAQAIPYETSQYELLNDTLYHFFQPRTKTRTSKHQLIKQIAIPQPLRNDILLSFHDQKAGGSHLGVQRTYEAIKQRYFWPKMYQNVYDYVTSCQICQTVKKDSTAKKAPLKSLPVQGPFVRLHMDVLGGLPTSKDKYKYILLVTDSFSHWCESFPMKTQEAEEIANILYSEIFTRYGACRYLVSDRHASNLGKLVNLLCKMFNVTQHFTSSYHPQSNVACERTNSTLAQSLRAYCSEQQASWPQILPSIMMAFRMSPCTQSTGFSPYYMIFGREMPLPIDIALIPEELITQSPEKYIDQLINRVKIIHDLAKSNLEDAQLKSKTYYDKTTKIPNFKVGDQVLLKQEKVQIGKKKKLEPKWTGPFSILENRHDLIYKLLNLKTLRPFKSFIHANRLKAYKDPNDFRPPPNLLKNNEILNDEPGNINPENENEDNQRENQENNSQTDVNKPTSNQGQNKNDEWYEAIKLLKLKWTSGKKYYLVQWKDDSNPTWEPQENVSEALKIAFHSEKARKKFKRRR</sequence>
<feature type="domain" description="Chromo" evidence="10">
    <location>
        <begin position="1699"/>
        <end position="1755"/>
    </location>
</feature>
<dbReference type="GO" id="GO:0003676">
    <property type="term" value="F:nucleic acid binding"/>
    <property type="evidence" value="ECO:0007669"/>
    <property type="project" value="InterPro"/>
</dbReference>
<dbReference type="SUPFAM" id="SSF56672">
    <property type="entry name" value="DNA/RNA polymerases"/>
    <property type="match status" value="1"/>
</dbReference>
<dbReference type="Gene3D" id="2.40.50.40">
    <property type="match status" value="1"/>
</dbReference>
<dbReference type="InterPro" id="IPR043502">
    <property type="entry name" value="DNA/RNA_pol_sf"/>
</dbReference>
<keyword evidence="15" id="KW-1185">Reference proteome</keyword>
<dbReference type="EC" id="2.7.7.49" evidence="1"/>
<dbReference type="InterPro" id="IPR036397">
    <property type="entry name" value="RNaseH_sf"/>
</dbReference>
<keyword evidence="6" id="KW-0255">Endonuclease</keyword>
<dbReference type="InterPro" id="IPR041373">
    <property type="entry name" value="RT_RNaseH"/>
</dbReference>
<dbReference type="FunFam" id="3.30.420.10:FF:000032">
    <property type="entry name" value="Retrovirus-related Pol polyprotein from transposon 297-like Protein"/>
    <property type="match status" value="1"/>
</dbReference>
<dbReference type="InterPro" id="IPR016197">
    <property type="entry name" value="Chromo-like_dom_sf"/>
</dbReference>
<dbReference type="GO" id="GO:0015074">
    <property type="term" value="P:DNA integration"/>
    <property type="evidence" value="ECO:0007669"/>
    <property type="project" value="InterPro"/>
</dbReference>
<dbReference type="InterPro" id="IPR000953">
    <property type="entry name" value="Chromo/chromo_shadow_dom"/>
</dbReference>
<evidence type="ECO:0000256" key="8">
    <source>
        <dbReference type="ARBA" id="ARBA00022918"/>
    </source>
</evidence>
<evidence type="ECO:0000259" key="13">
    <source>
        <dbReference type="PROSITE" id="PS50994"/>
    </source>
</evidence>
<evidence type="ECO:0000259" key="10">
    <source>
        <dbReference type="PROSITE" id="PS50013"/>
    </source>
</evidence>
<dbReference type="GO" id="GO:0003964">
    <property type="term" value="F:RNA-directed DNA polymerase activity"/>
    <property type="evidence" value="ECO:0007669"/>
    <property type="project" value="UniProtKB-KW"/>
</dbReference>
<dbReference type="FunFam" id="3.10.10.10:FF:000007">
    <property type="entry name" value="Retrovirus-related Pol polyprotein from transposon 17.6-like Protein"/>
    <property type="match status" value="1"/>
</dbReference>
<dbReference type="CDD" id="cd00024">
    <property type="entry name" value="CD_CSD"/>
    <property type="match status" value="1"/>
</dbReference>
<dbReference type="PROSITE" id="PS50878">
    <property type="entry name" value="RT_POL"/>
    <property type="match status" value="1"/>
</dbReference>
<feature type="compositionally biased region" description="Low complexity" evidence="9">
    <location>
        <begin position="339"/>
        <end position="352"/>
    </location>
</feature>
<evidence type="ECO:0000313" key="15">
    <source>
        <dbReference type="Proteomes" id="UP000683360"/>
    </source>
</evidence>
<dbReference type="SUPFAM" id="SSF54160">
    <property type="entry name" value="Chromo domain-like"/>
    <property type="match status" value="1"/>
</dbReference>
<feature type="region of interest" description="Disordered" evidence="9">
    <location>
        <begin position="1635"/>
        <end position="1695"/>
    </location>
</feature>
<dbReference type="CDD" id="cd01647">
    <property type="entry name" value="RT_LTR"/>
    <property type="match status" value="1"/>
</dbReference>
<dbReference type="Gene3D" id="3.30.420.10">
    <property type="entry name" value="Ribonuclease H-like superfamily/Ribonuclease H"/>
    <property type="match status" value="1"/>
</dbReference>
<evidence type="ECO:0000256" key="9">
    <source>
        <dbReference type="SAM" id="MobiDB-lite"/>
    </source>
</evidence>
<name>A0A8S3QST2_MYTED</name>
<evidence type="ECO:0000259" key="11">
    <source>
        <dbReference type="PROSITE" id="PS50175"/>
    </source>
</evidence>
<dbReference type="FunFam" id="1.10.340.70:FF:000001">
    <property type="entry name" value="Retrovirus-related Pol polyprotein from transposon gypsy-like Protein"/>
    <property type="match status" value="1"/>
</dbReference>
<accession>A0A8S3QST2</accession>
<evidence type="ECO:0000313" key="14">
    <source>
        <dbReference type="EMBL" id="CAG2197373.1"/>
    </source>
</evidence>
<evidence type="ECO:0000256" key="5">
    <source>
        <dbReference type="ARBA" id="ARBA00022722"/>
    </source>
</evidence>
<dbReference type="EMBL" id="CAJPWZ010000645">
    <property type="protein sequence ID" value="CAG2197373.1"/>
    <property type="molecule type" value="Genomic_DNA"/>
</dbReference>
<dbReference type="Proteomes" id="UP000683360">
    <property type="component" value="Unassembled WGS sequence"/>
</dbReference>
<evidence type="ECO:0000256" key="1">
    <source>
        <dbReference type="ARBA" id="ARBA00012493"/>
    </source>
</evidence>
<feature type="region of interest" description="Disordered" evidence="9">
    <location>
        <begin position="167"/>
        <end position="193"/>
    </location>
</feature>